<keyword evidence="3" id="KW-1185">Reference proteome</keyword>
<sequence>MKRVRSVPLPARAVEISPRHWRSGETLPPLTLSPPRRGGWTLDRAAKAARAYAHENGLGESAARSAFRAIAVYAHPRPSSMPPDAHYVPPLALAAMRARLRDGRDPLALD</sequence>
<protein>
    <submittedName>
        <fullName evidence="2">Uncharacterized protein</fullName>
    </submittedName>
</protein>
<evidence type="ECO:0000256" key="1">
    <source>
        <dbReference type="SAM" id="MobiDB-lite"/>
    </source>
</evidence>
<evidence type="ECO:0000313" key="3">
    <source>
        <dbReference type="Proteomes" id="UP001172708"/>
    </source>
</evidence>
<dbReference type="EMBL" id="JAUHQA010000001">
    <property type="protein sequence ID" value="MDN4479911.1"/>
    <property type="molecule type" value="Genomic_DNA"/>
</dbReference>
<feature type="region of interest" description="Disordered" evidence="1">
    <location>
        <begin position="18"/>
        <end position="38"/>
    </location>
</feature>
<comment type="caution">
    <text evidence="2">The sequence shown here is derived from an EMBL/GenBank/DDBJ whole genome shotgun (WGS) entry which is preliminary data.</text>
</comment>
<gene>
    <name evidence="2" type="ORF">QQX02_03115</name>
</gene>
<name>A0ABT8GG42_9MICO</name>
<dbReference type="Proteomes" id="UP001172708">
    <property type="component" value="Unassembled WGS sequence"/>
</dbReference>
<reference evidence="2" key="1">
    <citation type="submission" date="2023-06" db="EMBL/GenBank/DDBJ databases">
        <title>Egi l300058.</title>
        <authorList>
            <person name="Gao L."/>
            <person name="Fang B.-Z."/>
            <person name="Li W.-J."/>
        </authorList>
    </citation>
    <scope>NUCLEOTIDE SEQUENCE</scope>
    <source>
        <strain evidence="2">EGI L300058</strain>
    </source>
</reference>
<organism evidence="2 3">
    <name type="scientific">Demequina muriae</name>
    <dbReference type="NCBI Taxonomy" id="3051664"/>
    <lineage>
        <taxon>Bacteria</taxon>
        <taxon>Bacillati</taxon>
        <taxon>Actinomycetota</taxon>
        <taxon>Actinomycetes</taxon>
        <taxon>Micrococcales</taxon>
        <taxon>Demequinaceae</taxon>
        <taxon>Demequina</taxon>
    </lineage>
</organism>
<evidence type="ECO:0000313" key="2">
    <source>
        <dbReference type="EMBL" id="MDN4479911.1"/>
    </source>
</evidence>
<feature type="compositionally biased region" description="Low complexity" evidence="1">
    <location>
        <begin position="24"/>
        <end position="38"/>
    </location>
</feature>
<dbReference type="RefSeq" id="WP_301141157.1">
    <property type="nucleotide sequence ID" value="NZ_JAUHQA010000001.1"/>
</dbReference>
<accession>A0ABT8GG42</accession>
<proteinExistence type="predicted"/>